<dbReference type="InterPro" id="IPR027417">
    <property type="entry name" value="P-loop_NTPase"/>
</dbReference>
<gene>
    <name evidence="1" type="primary">cmoB</name>
    <name evidence="1" type="ORF">SNAT2548_LOCUS19677</name>
</gene>
<sequence length="728" mass="82412">MEKPPTQKTFAYSTPDPAWRSSPRYQDIRDELIALRTKRFLPDRLRAGLTFADFKAQLVNFKDKYDGRVETEGYESAEGQKANTVRWFWGHHMWFGAGQDKFEVNDHMGDKWIEDMLAWIVGYSLSLESFQGAQVLDIGTWTGSTTYILAALGAGRVVSVEEAVKYSMFTRFVSDSYQLPVQAVARSLYELEIEALHEAFDIVYFPGVLYHLSDPLLALRILYNRLKIGGIIIVETEVPVAKVDLSYGPNRGAANKLFACSPDVLREWLEDAGFTSIVTGTLRRAEAIAKKEKHQPMRHLPQGHLLVVREANLMKDEEVVITEAHASSRSSVVTTVVTTTEAPFPSPLFSADSLNAAARVWQSTSRNYDWCYPGIWDGPEKSDVGLIYIKIPKTSSSTSVAINAHIAHQVGRRVLPSRAAKSADHVCGHSHDHFKAQTVRRRNTSLIWTILRDPARRCVSEFNHFNVARRGENYSDLRLLEFMKSSCPCLEIDYTAIGALELCQAQNVQNPLAEIWQHILRHYNFIGILERRWESLALMKILWKLETSDLIVLDSKRSGGYDDGKYENKCFKIPVAKTFTAMSSTVRSYLSHDFLRRNHDYALYALANRSLDLTIDAVGRDMVNEEILRLRAAQTYAEDMCQDKAIFPCSSNGTSQADLARANCYYGDNGCGHPCIAELFDRTTIPAKYFRSVIEDGEKGRIHLVSKNRISLFRNSAVKVQRPFKLSM</sequence>
<dbReference type="Gene3D" id="3.40.50.150">
    <property type="entry name" value="Vaccinia Virus protein VP39"/>
    <property type="match status" value="1"/>
</dbReference>
<dbReference type="EMBL" id="CAJNDS010002186">
    <property type="protein sequence ID" value="CAE7363824.1"/>
    <property type="molecule type" value="Genomic_DNA"/>
</dbReference>
<dbReference type="OrthoDB" id="42904at2759"/>
<evidence type="ECO:0000313" key="1">
    <source>
        <dbReference type="EMBL" id="CAE7363824.1"/>
    </source>
</evidence>
<proteinExistence type="predicted"/>
<name>A0A812PTS1_9DINO</name>
<dbReference type="SUPFAM" id="SSF53335">
    <property type="entry name" value="S-adenosyl-L-methionine-dependent methyltransferases"/>
    <property type="match status" value="1"/>
</dbReference>
<keyword evidence="2" id="KW-1185">Reference proteome</keyword>
<dbReference type="CDD" id="cd02440">
    <property type="entry name" value="AdoMet_MTases"/>
    <property type="match status" value="1"/>
</dbReference>
<protein>
    <submittedName>
        <fullName evidence="1">CmoB protein</fullName>
    </submittedName>
</protein>
<dbReference type="AlphaFoldDB" id="A0A812PTS1"/>
<comment type="caution">
    <text evidence="1">The sequence shown here is derived from an EMBL/GenBank/DDBJ whole genome shotgun (WGS) entry which is preliminary data.</text>
</comment>
<evidence type="ECO:0000313" key="2">
    <source>
        <dbReference type="Proteomes" id="UP000604046"/>
    </source>
</evidence>
<dbReference type="Gene3D" id="3.40.50.300">
    <property type="entry name" value="P-loop containing nucleotide triphosphate hydrolases"/>
    <property type="match status" value="1"/>
</dbReference>
<accession>A0A812PTS1</accession>
<dbReference type="Proteomes" id="UP000604046">
    <property type="component" value="Unassembled WGS sequence"/>
</dbReference>
<dbReference type="InterPro" id="IPR029063">
    <property type="entry name" value="SAM-dependent_MTases_sf"/>
</dbReference>
<reference evidence="1" key="1">
    <citation type="submission" date="2021-02" db="EMBL/GenBank/DDBJ databases">
        <authorList>
            <person name="Dougan E. K."/>
            <person name="Rhodes N."/>
            <person name="Thang M."/>
            <person name="Chan C."/>
        </authorList>
    </citation>
    <scope>NUCLEOTIDE SEQUENCE</scope>
</reference>
<dbReference type="Pfam" id="PF08003">
    <property type="entry name" value="Methyltransf_9"/>
    <property type="match status" value="1"/>
</dbReference>
<organism evidence="1 2">
    <name type="scientific">Symbiodinium natans</name>
    <dbReference type="NCBI Taxonomy" id="878477"/>
    <lineage>
        <taxon>Eukaryota</taxon>
        <taxon>Sar</taxon>
        <taxon>Alveolata</taxon>
        <taxon>Dinophyceae</taxon>
        <taxon>Suessiales</taxon>
        <taxon>Symbiodiniaceae</taxon>
        <taxon>Symbiodinium</taxon>
    </lineage>
</organism>
<dbReference type="InterPro" id="IPR027555">
    <property type="entry name" value="Mo5U34_MeTrfas-like"/>
</dbReference>